<dbReference type="CDD" id="cd12108">
    <property type="entry name" value="Hr-like"/>
    <property type="match status" value="1"/>
</dbReference>
<proteinExistence type="predicted"/>
<name>A0A8J3ZT19_9ACTN</name>
<accession>A0A8J3ZT19</accession>
<evidence type="ECO:0000259" key="1">
    <source>
        <dbReference type="Pfam" id="PF01814"/>
    </source>
</evidence>
<dbReference type="Pfam" id="PF01814">
    <property type="entry name" value="Hemerythrin"/>
    <property type="match status" value="1"/>
</dbReference>
<dbReference type="AlphaFoldDB" id="A0A8J3ZT19"/>
<organism evidence="2 3">
    <name type="scientific">Virgisporangium ochraceum</name>
    <dbReference type="NCBI Taxonomy" id="65505"/>
    <lineage>
        <taxon>Bacteria</taxon>
        <taxon>Bacillati</taxon>
        <taxon>Actinomycetota</taxon>
        <taxon>Actinomycetes</taxon>
        <taxon>Micromonosporales</taxon>
        <taxon>Micromonosporaceae</taxon>
        <taxon>Virgisporangium</taxon>
    </lineage>
</organism>
<sequence length="228" mass="25663">MLPGQEAAAEGPNDLTNMFIMHHAFRRDLRAFTAAVAGTPAGDTVTWRRLRQRWELFGRFLHHHHTIEDTAIWPTLLDRVDAAGRATLEAMEAEHGEIDPLLTACGDGFAALARHGDEDVRASLEVRMVAAAERLHRHLAHEERDALVLVQAHLTAAEWQVMEDTSAKGQFGFRDTVAAVPWVMHDLPPHARRRLLDSAGAALSTMWRLTRRRFARREAAAFRYVTGR</sequence>
<gene>
    <name evidence="2" type="ORF">Voc01_033840</name>
</gene>
<evidence type="ECO:0000313" key="3">
    <source>
        <dbReference type="Proteomes" id="UP000635606"/>
    </source>
</evidence>
<dbReference type="EMBL" id="BOPH01000042">
    <property type="protein sequence ID" value="GIJ68467.1"/>
    <property type="molecule type" value="Genomic_DNA"/>
</dbReference>
<dbReference type="InterPro" id="IPR012312">
    <property type="entry name" value="Hemerythrin-like"/>
</dbReference>
<reference evidence="2" key="1">
    <citation type="submission" date="2021-01" db="EMBL/GenBank/DDBJ databases">
        <title>Whole genome shotgun sequence of Virgisporangium ochraceum NBRC 16418.</title>
        <authorList>
            <person name="Komaki H."/>
            <person name="Tamura T."/>
        </authorList>
    </citation>
    <scope>NUCLEOTIDE SEQUENCE</scope>
    <source>
        <strain evidence="2">NBRC 16418</strain>
    </source>
</reference>
<feature type="domain" description="Hemerythrin-like" evidence="1">
    <location>
        <begin position="21"/>
        <end position="146"/>
    </location>
</feature>
<protein>
    <recommendedName>
        <fullName evidence="1">Hemerythrin-like domain-containing protein</fullName>
    </recommendedName>
</protein>
<evidence type="ECO:0000313" key="2">
    <source>
        <dbReference type="EMBL" id="GIJ68467.1"/>
    </source>
</evidence>
<dbReference type="Proteomes" id="UP000635606">
    <property type="component" value="Unassembled WGS sequence"/>
</dbReference>
<comment type="caution">
    <text evidence="2">The sequence shown here is derived from an EMBL/GenBank/DDBJ whole genome shotgun (WGS) entry which is preliminary data.</text>
</comment>
<dbReference type="Gene3D" id="1.20.120.520">
    <property type="entry name" value="nmb1532 protein domain like"/>
    <property type="match status" value="1"/>
</dbReference>
<keyword evidence="3" id="KW-1185">Reference proteome</keyword>